<reference evidence="1" key="2">
    <citation type="submission" date="2020-05" db="UniProtKB">
        <authorList>
            <consortium name="EnsemblMetazoa"/>
        </authorList>
    </citation>
    <scope>IDENTIFICATION</scope>
    <source>
        <strain evidence="1">IAEA</strain>
    </source>
</reference>
<reference evidence="2" key="1">
    <citation type="submission" date="2015-01" db="EMBL/GenBank/DDBJ databases">
        <authorList>
            <person name="Aksoy S."/>
            <person name="Warren W."/>
            <person name="Wilson R.K."/>
        </authorList>
    </citation>
    <scope>NUCLEOTIDE SEQUENCE [LARGE SCALE GENOMIC DNA]</scope>
    <source>
        <strain evidence="2">IAEA</strain>
    </source>
</reference>
<protein>
    <submittedName>
        <fullName evidence="1">Uncharacterized protein</fullName>
    </submittedName>
</protein>
<name>A0A1B0AMU6_9MUSC</name>
<evidence type="ECO:0000313" key="1">
    <source>
        <dbReference type="EnsemblMetazoa" id="GPPI002237-PA"/>
    </source>
</evidence>
<dbReference type="AlphaFoldDB" id="A0A1B0AMU6"/>
<dbReference type="Proteomes" id="UP000092460">
    <property type="component" value="Unassembled WGS sequence"/>
</dbReference>
<organism evidence="1 2">
    <name type="scientific">Glossina palpalis gambiensis</name>
    <dbReference type="NCBI Taxonomy" id="67801"/>
    <lineage>
        <taxon>Eukaryota</taxon>
        <taxon>Metazoa</taxon>
        <taxon>Ecdysozoa</taxon>
        <taxon>Arthropoda</taxon>
        <taxon>Hexapoda</taxon>
        <taxon>Insecta</taxon>
        <taxon>Pterygota</taxon>
        <taxon>Neoptera</taxon>
        <taxon>Endopterygota</taxon>
        <taxon>Diptera</taxon>
        <taxon>Brachycera</taxon>
        <taxon>Muscomorpha</taxon>
        <taxon>Hippoboscoidea</taxon>
        <taxon>Glossinidae</taxon>
        <taxon>Glossina</taxon>
    </lineage>
</organism>
<dbReference type="VEuPathDB" id="VectorBase:GPPI002237"/>
<evidence type="ECO:0000313" key="2">
    <source>
        <dbReference type="Proteomes" id="UP000092460"/>
    </source>
</evidence>
<accession>A0A1B0AMU6</accession>
<dbReference type="EMBL" id="JXJN01000576">
    <property type="status" value="NOT_ANNOTATED_CDS"/>
    <property type="molecule type" value="Genomic_DNA"/>
</dbReference>
<sequence>MRVRIGTTKIFEPYLSEDTGSDFNCTEGSSCTALRIHMPLITRAGILANENEFSMKYEINFDETDIS</sequence>
<keyword evidence="2" id="KW-1185">Reference proteome</keyword>
<dbReference type="EnsemblMetazoa" id="GPPI002237-RA">
    <property type="protein sequence ID" value="GPPI002237-PA"/>
    <property type="gene ID" value="GPPI002237"/>
</dbReference>
<proteinExistence type="predicted"/>